<evidence type="ECO:0000256" key="7">
    <source>
        <dbReference type="ARBA" id="ARBA00022989"/>
    </source>
</evidence>
<feature type="transmembrane region" description="Helical" evidence="10">
    <location>
        <begin position="288"/>
        <end position="310"/>
    </location>
</feature>
<dbReference type="CDD" id="cd17483">
    <property type="entry name" value="MFS_Atg22_like"/>
    <property type="match status" value="1"/>
</dbReference>
<feature type="transmembrane region" description="Helical" evidence="10">
    <location>
        <begin position="139"/>
        <end position="162"/>
    </location>
</feature>
<keyword evidence="5 10" id="KW-0812">Transmembrane</keyword>
<keyword evidence="4 10" id="KW-0926">Vacuole</keyword>
<evidence type="ECO:0000256" key="2">
    <source>
        <dbReference type="ARBA" id="ARBA00006978"/>
    </source>
</evidence>
<dbReference type="GO" id="GO:0032974">
    <property type="term" value="P:amino acid transmembrane export from vacuole"/>
    <property type="evidence" value="ECO:0007669"/>
    <property type="project" value="InterPro"/>
</dbReference>
<evidence type="ECO:0000256" key="1">
    <source>
        <dbReference type="ARBA" id="ARBA00004128"/>
    </source>
</evidence>
<dbReference type="AlphaFoldDB" id="A0AAJ8MXS1"/>
<evidence type="ECO:0000313" key="12">
    <source>
        <dbReference type="EMBL" id="WWD21365.1"/>
    </source>
</evidence>
<feature type="transmembrane region" description="Helical" evidence="10">
    <location>
        <begin position="425"/>
        <end position="446"/>
    </location>
</feature>
<feature type="transmembrane region" description="Helical" evidence="10">
    <location>
        <begin position="14"/>
        <end position="33"/>
    </location>
</feature>
<feature type="transmembrane region" description="Helical" evidence="10">
    <location>
        <begin position="458"/>
        <end position="479"/>
    </location>
</feature>
<keyword evidence="8 10" id="KW-0072">Autophagy</keyword>
<gene>
    <name evidence="12" type="ORF">CI109_105850</name>
</gene>
<feature type="transmembrane region" description="Helical" evidence="10">
    <location>
        <begin position="491"/>
        <end position="510"/>
    </location>
</feature>
<protein>
    <recommendedName>
        <fullName evidence="10">Autophagy-related protein</fullName>
    </recommendedName>
</protein>
<dbReference type="GO" id="GO:0006914">
    <property type="term" value="P:autophagy"/>
    <property type="evidence" value="ECO:0007669"/>
    <property type="project" value="UniProtKB-KW"/>
</dbReference>
<reference evidence="12" key="1">
    <citation type="submission" date="2017-08" db="EMBL/GenBank/DDBJ databases">
        <authorList>
            <person name="Cuomo C."/>
            <person name="Billmyre B."/>
            <person name="Heitman J."/>
        </authorList>
    </citation>
    <scope>NUCLEOTIDE SEQUENCE</scope>
    <source>
        <strain evidence="12">CBS 12478</strain>
    </source>
</reference>
<proteinExistence type="inferred from homology"/>
<organism evidence="12 13">
    <name type="scientific">Kwoniella shandongensis</name>
    <dbReference type="NCBI Taxonomy" id="1734106"/>
    <lineage>
        <taxon>Eukaryota</taxon>
        <taxon>Fungi</taxon>
        <taxon>Dikarya</taxon>
        <taxon>Basidiomycota</taxon>
        <taxon>Agaricomycotina</taxon>
        <taxon>Tremellomycetes</taxon>
        <taxon>Tremellales</taxon>
        <taxon>Cryptococcaceae</taxon>
        <taxon>Kwoniella</taxon>
    </lineage>
</organism>
<evidence type="ECO:0000313" key="13">
    <source>
        <dbReference type="Proteomes" id="UP000322225"/>
    </source>
</evidence>
<dbReference type="KEGG" id="ksn:43591007"/>
<dbReference type="Pfam" id="PF11700">
    <property type="entry name" value="ATG22"/>
    <property type="match status" value="1"/>
</dbReference>
<keyword evidence="7 10" id="KW-1133">Transmembrane helix</keyword>
<evidence type="ECO:0000256" key="9">
    <source>
        <dbReference type="ARBA" id="ARBA00023136"/>
    </source>
</evidence>
<dbReference type="EMBL" id="CP144060">
    <property type="protein sequence ID" value="WWD21365.1"/>
    <property type="molecule type" value="Genomic_DNA"/>
</dbReference>
<dbReference type="GeneID" id="43591007"/>
<keyword evidence="9 10" id="KW-0472">Membrane</keyword>
<keyword evidence="13" id="KW-1185">Reference proteome</keyword>
<reference evidence="12" key="2">
    <citation type="submission" date="2024-01" db="EMBL/GenBank/DDBJ databases">
        <title>Comparative genomics of Cryptococcus and Kwoniella reveals pathogenesis evolution and contrasting modes of karyotype evolution via chromosome fusion or intercentromeric recombination.</title>
        <authorList>
            <person name="Coelho M.A."/>
            <person name="David-Palma M."/>
            <person name="Shea T."/>
            <person name="Bowers K."/>
            <person name="McGinley-Smith S."/>
            <person name="Mohammad A.W."/>
            <person name="Gnirke A."/>
            <person name="Yurkov A.M."/>
            <person name="Nowrousian M."/>
            <person name="Sun S."/>
            <person name="Cuomo C.A."/>
            <person name="Heitman J."/>
        </authorList>
    </citation>
    <scope>NUCLEOTIDE SEQUENCE</scope>
    <source>
        <strain evidence="12">CBS 12478</strain>
    </source>
</reference>
<dbReference type="RefSeq" id="XP_031858896.2">
    <property type="nucleotide sequence ID" value="XM_032006844.2"/>
</dbReference>
<evidence type="ECO:0000256" key="8">
    <source>
        <dbReference type="ARBA" id="ARBA00023006"/>
    </source>
</evidence>
<feature type="transmembrane region" description="Helical" evidence="10">
    <location>
        <begin position="350"/>
        <end position="374"/>
    </location>
</feature>
<dbReference type="GO" id="GO:0005774">
    <property type="term" value="C:vacuolar membrane"/>
    <property type="evidence" value="ECO:0007669"/>
    <property type="project" value="UniProtKB-SubCell"/>
</dbReference>
<accession>A0AAJ8MXS1</accession>
<dbReference type="PANTHER" id="PTHR23519">
    <property type="entry name" value="AUTOPHAGY-RELATED PROTEIN 22"/>
    <property type="match status" value="1"/>
</dbReference>
<evidence type="ECO:0000256" key="4">
    <source>
        <dbReference type="ARBA" id="ARBA00022554"/>
    </source>
</evidence>
<dbReference type="InterPro" id="IPR036259">
    <property type="entry name" value="MFS_trans_sf"/>
</dbReference>
<comment type="function">
    <text evidence="10">Vacuolar effluxer which mediate the efflux of amino acids resulting from autophagic degradation. The release of autophagic amino acids allows the maintenance of protein synthesis and viability during nitrogen starvation.</text>
</comment>
<dbReference type="PANTHER" id="PTHR23519:SF1">
    <property type="entry name" value="AUTOPHAGY-RELATED PROTEIN 22"/>
    <property type="match status" value="1"/>
</dbReference>
<comment type="subcellular location">
    <subcellularLocation>
        <location evidence="1 10">Vacuole membrane</location>
        <topology evidence="1 10">Multi-pass membrane protein</topology>
    </subcellularLocation>
</comment>
<dbReference type="Proteomes" id="UP000322225">
    <property type="component" value="Chromosome 10"/>
</dbReference>
<feature type="transmembrane region" description="Helical" evidence="10">
    <location>
        <begin position="263"/>
        <end position="282"/>
    </location>
</feature>
<evidence type="ECO:0000256" key="10">
    <source>
        <dbReference type="RuleBase" id="RU363073"/>
    </source>
</evidence>
<keyword evidence="6 10" id="KW-0029">Amino-acid transport</keyword>
<evidence type="ECO:0000256" key="3">
    <source>
        <dbReference type="ARBA" id="ARBA00022448"/>
    </source>
</evidence>
<evidence type="ECO:0000256" key="5">
    <source>
        <dbReference type="ARBA" id="ARBA00022692"/>
    </source>
</evidence>
<sequence>MVKSKMPHPHVRAWYFYAFAAEVFASSALAIFLPITLEQMAREVGYYAPELVERCVINGTPSDGVDRICKAHILGRWVDTASFSMYVKSVATATQAICIISVGPLADSSYWRKRLLLAFAYIGSISGILFLFFPTTPHTWTPLMAAFLNVIGNVTYTCGLLCSNGFLRDLAREDEDVQKAWKEQLNASEEEEGDEGEGPLSDEGTSLLPPQLIPAIRAISTEDLAQAEAETQIRAINKSTDKKTHYETLLSLTTSRLSSTSTAIGFFSGVSVLLALFVPISLLGGTTFALRLAIGLSGIWWAVFTIPSWLGLPDGEKVAGNDVNLKSIKEAWKKIGRMITPVEVRQLPNLYTFLVAWMFLSDGFHTTTYVAILYAASVLNMSPPKIMVIGVLVQFSAMISSILVPRYQRHLSTNHGGRLVTNHQILLIGVMMAALIPLYASLGLVLPFGGLRSEGEMYVFAIYFGLIFGPFLSYSRTVYSELIPPGHESTFFALFSFTDKSASFLGPTVVGLISDLSGNPRYGFLFLLLMLTVPIPVLLRVSVRRGSEEARSWAERRGGRTLT</sequence>
<feature type="transmembrane region" description="Helical" evidence="10">
    <location>
        <begin position="386"/>
        <end position="404"/>
    </location>
</feature>
<dbReference type="InterPro" id="IPR044738">
    <property type="entry name" value="Atg22"/>
</dbReference>
<dbReference type="Gene3D" id="1.20.1250.20">
    <property type="entry name" value="MFS general substrate transporter like domains"/>
    <property type="match status" value="1"/>
</dbReference>
<evidence type="ECO:0000256" key="11">
    <source>
        <dbReference type="SAM" id="MobiDB-lite"/>
    </source>
</evidence>
<dbReference type="SUPFAM" id="SSF103473">
    <property type="entry name" value="MFS general substrate transporter"/>
    <property type="match status" value="2"/>
</dbReference>
<feature type="transmembrane region" description="Helical" evidence="10">
    <location>
        <begin position="522"/>
        <end position="543"/>
    </location>
</feature>
<feature type="transmembrane region" description="Helical" evidence="10">
    <location>
        <begin position="115"/>
        <end position="133"/>
    </location>
</feature>
<keyword evidence="3 10" id="KW-0813">Transport</keyword>
<evidence type="ECO:0000256" key="6">
    <source>
        <dbReference type="ARBA" id="ARBA00022970"/>
    </source>
</evidence>
<feature type="compositionally biased region" description="Acidic residues" evidence="11">
    <location>
        <begin position="188"/>
        <end position="197"/>
    </location>
</feature>
<name>A0AAJ8MXS1_9TREE</name>
<comment type="similarity">
    <text evidence="2 10">Belongs to the ATG22 family.</text>
</comment>
<dbReference type="InterPro" id="IPR024671">
    <property type="entry name" value="Atg22-like"/>
</dbReference>
<feature type="region of interest" description="Disordered" evidence="11">
    <location>
        <begin position="185"/>
        <end position="206"/>
    </location>
</feature>
<dbReference type="InterPro" id="IPR050495">
    <property type="entry name" value="ATG22/LtaA_families"/>
</dbReference>